<keyword evidence="4 8" id="KW-0418">Kinase</keyword>
<dbReference type="SUPFAM" id="SSF53613">
    <property type="entry name" value="Ribokinase-like"/>
    <property type="match status" value="1"/>
</dbReference>
<dbReference type="InterPro" id="IPR004625">
    <property type="entry name" value="PyrdxlKinase"/>
</dbReference>
<dbReference type="InterPro" id="IPR013749">
    <property type="entry name" value="PM/HMP-P_kinase-1"/>
</dbReference>
<dbReference type="RefSeq" id="WP_106999959.1">
    <property type="nucleotide sequence ID" value="NZ_DBFCCR010000010.1"/>
</dbReference>
<evidence type="ECO:0000256" key="6">
    <source>
        <dbReference type="ARBA" id="ARBA00022977"/>
    </source>
</evidence>
<keyword evidence="6" id="KW-0784">Thiamine biosynthesis</keyword>
<dbReference type="GO" id="GO:0008902">
    <property type="term" value="F:hydroxymethylpyrimidine kinase activity"/>
    <property type="evidence" value="ECO:0007669"/>
    <property type="project" value="TreeGrafter"/>
</dbReference>
<name>A0A2T3FU24_9CLOT</name>
<dbReference type="GO" id="GO:0009228">
    <property type="term" value="P:thiamine biosynthetic process"/>
    <property type="evidence" value="ECO:0007669"/>
    <property type="project" value="UniProtKB-KW"/>
</dbReference>
<dbReference type="CDD" id="cd01173">
    <property type="entry name" value="pyridoxal_pyridoxamine_kinase"/>
    <property type="match status" value="1"/>
</dbReference>
<gene>
    <name evidence="8" type="ORF">C7U56_02180</name>
</gene>
<dbReference type="GO" id="GO:0005829">
    <property type="term" value="C:cytosol"/>
    <property type="evidence" value="ECO:0007669"/>
    <property type="project" value="TreeGrafter"/>
</dbReference>
<dbReference type="GO" id="GO:0009443">
    <property type="term" value="P:pyridoxal 5'-phosphate salvage"/>
    <property type="evidence" value="ECO:0007669"/>
    <property type="project" value="InterPro"/>
</dbReference>
<proteinExistence type="predicted"/>
<accession>A0A2T3FU24</accession>
<dbReference type="Pfam" id="PF08543">
    <property type="entry name" value="Phos_pyr_kin"/>
    <property type="match status" value="1"/>
</dbReference>
<dbReference type="PANTHER" id="PTHR20858">
    <property type="entry name" value="PHOSPHOMETHYLPYRIMIDINE KINASE"/>
    <property type="match status" value="1"/>
</dbReference>
<evidence type="ECO:0000313" key="8">
    <source>
        <dbReference type="EMBL" id="PST38777.1"/>
    </source>
</evidence>
<dbReference type="PANTHER" id="PTHR20858:SF17">
    <property type="entry name" value="HYDROXYMETHYLPYRIMIDINE_PHOSPHOMETHYLPYRIMIDINE KINASE THI20-RELATED"/>
    <property type="match status" value="1"/>
</dbReference>
<evidence type="ECO:0000256" key="3">
    <source>
        <dbReference type="ARBA" id="ARBA00022741"/>
    </source>
</evidence>
<dbReference type="GO" id="GO:0008972">
    <property type="term" value="F:phosphomethylpyrimidine kinase activity"/>
    <property type="evidence" value="ECO:0007669"/>
    <property type="project" value="TreeGrafter"/>
</dbReference>
<keyword evidence="3" id="KW-0547">Nucleotide-binding</keyword>
<dbReference type="NCBIfam" id="NF005491">
    <property type="entry name" value="PRK07105.1"/>
    <property type="match status" value="1"/>
</dbReference>
<dbReference type="AlphaFoldDB" id="A0A2T3FU24"/>
<evidence type="ECO:0000259" key="7">
    <source>
        <dbReference type="Pfam" id="PF08543"/>
    </source>
</evidence>
<sequence>MEGIQKKIAVLNDLSGYGRCSLTAAMPVISALKVQCCPVVTAVLSNHAGYPECYMDDYTDRMEAYLEPWRKMGFEMDGIMTGFLGSARQASIVADFIRDFKRENTQVLVDPTMGDHGHLYSVCDEDLIEAMRELMQYADVVTPNLTEACALTDTLYQENGWSKRKLSDLTWKLHLLGARSVILTGVVKGKQILNVIHERGKEPVFHATKFVAGNYHGTGDVFAAVIGASMVRGVPMEEAVRRAAAFTKKCVEKTEELGAPEQDGLCLEECLSYLTKLS</sequence>
<evidence type="ECO:0000256" key="2">
    <source>
        <dbReference type="ARBA" id="ARBA00022679"/>
    </source>
</evidence>
<dbReference type="Proteomes" id="UP000241048">
    <property type="component" value="Unassembled WGS sequence"/>
</dbReference>
<evidence type="ECO:0000313" key="9">
    <source>
        <dbReference type="Proteomes" id="UP000241048"/>
    </source>
</evidence>
<comment type="caution">
    <text evidence="8">The sequence shown here is derived from an EMBL/GenBank/DDBJ whole genome shotgun (WGS) entry which is preliminary data.</text>
</comment>
<reference evidence="8 9" key="1">
    <citation type="submission" date="2018-03" db="EMBL/GenBank/DDBJ databases">
        <title>Lachnoclostridium SNUG30386 gen.nov., sp.nov., isolated from human faeces.</title>
        <authorList>
            <person name="Seo B."/>
            <person name="Jeon K."/>
            <person name="Ko G."/>
        </authorList>
    </citation>
    <scope>NUCLEOTIDE SEQUENCE [LARGE SCALE GENOMIC DNA]</scope>
    <source>
        <strain evidence="8 9">SNUG30386</strain>
    </source>
</reference>
<keyword evidence="5" id="KW-0067">ATP-binding</keyword>
<organism evidence="8 9">
    <name type="scientific">Clostridium fessum</name>
    <dbReference type="NCBI Taxonomy" id="2126740"/>
    <lineage>
        <taxon>Bacteria</taxon>
        <taxon>Bacillati</taxon>
        <taxon>Bacillota</taxon>
        <taxon>Clostridia</taxon>
        <taxon>Eubacteriales</taxon>
        <taxon>Clostridiaceae</taxon>
        <taxon>Clostridium</taxon>
    </lineage>
</organism>
<evidence type="ECO:0000256" key="5">
    <source>
        <dbReference type="ARBA" id="ARBA00022840"/>
    </source>
</evidence>
<dbReference type="Gene3D" id="3.40.1190.20">
    <property type="match status" value="1"/>
</dbReference>
<dbReference type="InterPro" id="IPR029056">
    <property type="entry name" value="Ribokinase-like"/>
</dbReference>
<dbReference type="GO" id="GO:0008478">
    <property type="term" value="F:pyridoxal kinase activity"/>
    <property type="evidence" value="ECO:0007669"/>
    <property type="project" value="UniProtKB-EC"/>
</dbReference>
<keyword evidence="2" id="KW-0808">Transferase</keyword>
<dbReference type="EMBL" id="PYLO01000001">
    <property type="protein sequence ID" value="PST38777.1"/>
    <property type="molecule type" value="Genomic_DNA"/>
</dbReference>
<dbReference type="EC" id="2.7.1.35" evidence="1"/>
<evidence type="ECO:0000256" key="4">
    <source>
        <dbReference type="ARBA" id="ARBA00022777"/>
    </source>
</evidence>
<evidence type="ECO:0000256" key="1">
    <source>
        <dbReference type="ARBA" id="ARBA00012104"/>
    </source>
</evidence>
<protein>
    <recommendedName>
        <fullName evidence="1">pyridoxal kinase</fullName>
        <ecNumber evidence="1">2.7.1.35</ecNumber>
    </recommendedName>
</protein>
<keyword evidence="9" id="KW-1185">Reference proteome</keyword>
<feature type="domain" description="Pyridoxamine kinase/Phosphomethylpyrimidine kinase" evidence="7">
    <location>
        <begin position="26"/>
        <end position="259"/>
    </location>
</feature>
<dbReference type="GO" id="GO:0005524">
    <property type="term" value="F:ATP binding"/>
    <property type="evidence" value="ECO:0007669"/>
    <property type="project" value="UniProtKB-KW"/>
</dbReference>